<reference evidence="1" key="1">
    <citation type="journal article" date="2021" name="Sci. Adv.">
        <title>The American lobster genome reveals insights on longevity, neural, and immune adaptations.</title>
        <authorList>
            <person name="Polinski J.M."/>
            <person name="Zimin A.V."/>
            <person name="Clark K.F."/>
            <person name="Kohn A.B."/>
            <person name="Sadowski N."/>
            <person name="Timp W."/>
            <person name="Ptitsyn A."/>
            <person name="Khanna P."/>
            <person name="Romanova D.Y."/>
            <person name="Williams P."/>
            <person name="Greenwood S.J."/>
            <person name="Moroz L.L."/>
            <person name="Walt D.R."/>
            <person name="Bodnar A.G."/>
        </authorList>
    </citation>
    <scope>NUCLEOTIDE SEQUENCE</scope>
    <source>
        <strain evidence="1">GMGI-L3</strain>
    </source>
</reference>
<evidence type="ECO:0000313" key="2">
    <source>
        <dbReference type="Proteomes" id="UP000747542"/>
    </source>
</evidence>
<keyword evidence="2" id="KW-1185">Reference proteome</keyword>
<organism evidence="1 2">
    <name type="scientific">Homarus americanus</name>
    <name type="common">American lobster</name>
    <dbReference type="NCBI Taxonomy" id="6706"/>
    <lineage>
        <taxon>Eukaryota</taxon>
        <taxon>Metazoa</taxon>
        <taxon>Ecdysozoa</taxon>
        <taxon>Arthropoda</taxon>
        <taxon>Crustacea</taxon>
        <taxon>Multicrustacea</taxon>
        <taxon>Malacostraca</taxon>
        <taxon>Eumalacostraca</taxon>
        <taxon>Eucarida</taxon>
        <taxon>Decapoda</taxon>
        <taxon>Pleocyemata</taxon>
        <taxon>Astacidea</taxon>
        <taxon>Nephropoidea</taxon>
        <taxon>Nephropidae</taxon>
        <taxon>Homarus</taxon>
    </lineage>
</organism>
<proteinExistence type="predicted"/>
<dbReference type="AlphaFoldDB" id="A0A8J5NCF9"/>
<accession>A0A8J5NCF9</accession>
<dbReference type="Proteomes" id="UP000747542">
    <property type="component" value="Unassembled WGS sequence"/>
</dbReference>
<name>A0A8J5NCF9_HOMAM</name>
<sequence>MYQVTPMSPTKVNCPPGCGAAHKGAPWGRLLWGQHVTTGDNPSPAGVEGRATPYIDGQLGMAGHMATSWEQNS</sequence>
<gene>
    <name evidence="1" type="ORF">Hamer_G000069</name>
</gene>
<comment type="caution">
    <text evidence="1">The sequence shown here is derived from an EMBL/GenBank/DDBJ whole genome shotgun (WGS) entry which is preliminary data.</text>
</comment>
<protein>
    <submittedName>
        <fullName evidence="1">Uncharacterized protein</fullName>
    </submittedName>
</protein>
<dbReference type="EMBL" id="JAHLQT010002534">
    <property type="protein sequence ID" value="KAG7176876.1"/>
    <property type="molecule type" value="Genomic_DNA"/>
</dbReference>
<evidence type="ECO:0000313" key="1">
    <source>
        <dbReference type="EMBL" id="KAG7176876.1"/>
    </source>
</evidence>